<dbReference type="CDD" id="cd07814">
    <property type="entry name" value="SRPBCC_CalC_Aha1-like"/>
    <property type="match status" value="1"/>
</dbReference>
<dbReference type="InterPro" id="IPR013538">
    <property type="entry name" value="ASHA1/2-like_C"/>
</dbReference>
<dbReference type="STRING" id="587909.SAMN05421810_113101"/>
<keyword evidence="4" id="KW-1185">Reference proteome</keyword>
<reference evidence="4" key="1">
    <citation type="submission" date="2016-10" db="EMBL/GenBank/DDBJ databases">
        <authorList>
            <person name="Varghese N."/>
            <person name="Submissions S."/>
        </authorList>
    </citation>
    <scope>NUCLEOTIDE SEQUENCE [LARGE SCALE GENOMIC DNA]</scope>
    <source>
        <strain evidence="4">CGMCC 4.5579</strain>
    </source>
</reference>
<sequence length="145" mass="15778">MTTPDDFTTEFIVDHTPDEVFAAINDVRAWFSETITGASAEVGDVFSFADEAITSGRIRVTDLVPGRRVAWHVEDAHDEWNDTTMTFEITRGEAGTTLRFTHHGLTPASACYRACSQGWTDCVNTSLRALITTGTGQPIPASVAP</sequence>
<organism evidence="3 4">
    <name type="scientific">Amycolatopsis arida</name>
    <dbReference type="NCBI Taxonomy" id="587909"/>
    <lineage>
        <taxon>Bacteria</taxon>
        <taxon>Bacillati</taxon>
        <taxon>Actinomycetota</taxon>
        <taxon>Actinomycetes</taxon>
        <taxon>Pseudonocardiales</taxon>
        <taxon>Pseudonocardiaceae</taxon>
        <taxon>Amycolatopsis</taxon>
    </lineage>
</organism>
<accession>A0A1I6AMT7</accession>
<feature type="domain" description="Activator of Hsp90 ATPase homologue 1/2-like C-terminal" evidence="2">
    <location>
        <begin position="15"/>
        <end position="130"/>
    </location>
</feature>
<proteinExistence type="inferred from homology"/>
<dbReference type="Proteomes" id="UP000198727">
    <property type="component" value="Unassembled WGS sequence"/>
</dbReference>
<name>A0A1I6AMT7_9PSEU</name>
<dbReference type="EMBL" id="FOWW01000013">
    <property type="protein sequence ID" value="SFQ70024.1"/>
    <property type="molecule type" value="Genomic_DNA"/>
</dbReference>
<dbReference type="Pfam" id="PF08327">
    <property type="entry name" value="AHSA1"/>
    <property type="match status" value="1"/>
</dbReference>
<dbReference type="Gene3D" id="3.30.530.20">
    <property type="match status" value="1"/>
</dbReference>
<gene>
    <name evidence="3" type="ORF">SAMN05421810_113101</name>
</gene>
<evidence type="ECO:0000256" key="1">
    <source>
        <dbReference type="ARBA" id="ARBA00006817"/>
    </source>
</evidence>
<evidence type="ECO:0000313" key="3">
    <source>
        <dbReference type="EMBL" id="SFQ70024.1"/>
    </source>
</evidence>
<dbReference type="AlphaFoldDB" id="A0A1I6AMT7"/>
<evidence type="ECO:0000259" key="2">
    <source>
        <dbReference type="Pfam" id="PF08327"/>
    </source>
</evidence>
<protein>
    <submittedName>
        <fullName evidence="3">Activator of Hsp90 ATPase homolog 1-like protein</fullName>
    </submittedName>
</protein>
<dbReference type="RefSeq" id="WP_092536377.1">
    <property type="nucleotide sequence ID" value="NZ_FOWW01000013.1"/>
</dbReference>
<comment type="similarity">
    <text evidence="1">Belongs to the AHA1 family.</text>
</comment>
<dbReference type="OrthoDB" id="287565at2"/>
<evidence type="ECO:0000313" key="4">
    <source>
        <dbReference type="Proteomes" id="UP000198727"/>
    </source>
</evidence>
<dbReference type="SUPFAM" id="SSF55961">
    <property type="entry name" value="Bet v1-like"/>
    <property type="match status" value="1"/>
</dbReference>
<dbReference type="InterPro" id="IPR023393">
    <property type="entry name" value="START-like_dom_sf"/>
</dbReference>